<evidence type="ECO:0000313" key="2">
    <source>
        <dbReference type="Proteomes" id="UP001501624"/>
    </source>
</evidence>
<accession>A0ABP7HDH4</accession>
<keyword evidence="2" id="KW-1185">Reference proteome</keyword>
<gene>
    <name evidence="1" type="ORF">GCM10022380_05310</name>
</gene>
<protein>
    <submittedName>
        <fullName evidence="1">Uncharacterized protein</fullName>
    </submittedName>
</protein>
<organism evidence="1 2">
    <name type="scientific">Amycolatopsis tucumanensis</name>
    <dbReference type="NCBI Taxonomy" id="401106"/>
    <lineage>
        <taxon>Bacteria</taxon>
        <taxon>Bacillati</taxon>
        <taxon>Actinomycetota</taxon>
        <taxon>Actinomycetes</taxon>
        <taxon>Pseudonocardiales</taxon>
        <taxon>Pseudonocardiaceae</taxon>
        <taxon>Amycolatopsis</taxon>
    </lineage>
</organism>
<evidence type="ECO:0000313" key="1">
    <source>
        <dbReference type="EMBL" id="GAA3791628.1"/>
    </source>
</evidence>
<dbReference type="EMBL" id="BAABCM010000001">
    <property type="protein sequence ID" value="GAA3791628.1"/>
    <property type="molecule type" value="Genomic_DNA"/>
</dbReference>
<comment type="caution">
    <text evidence="1">The sequence shown here is derived from an EMBL/GenBank/DDBJ whole genome shotgun (WGS) entry which is preliminary data.</text>
</comment>
<dbReference type="Proteomes" id="UP001501624">
    <property type="component" value="Unassembled WGS sequence"/>
</dbReference>
<reference evidence="2" key="1">
    <citation type="journal article" date="2019" name="Int. J. Syst. Evol. Microbiol.">
        <title>The Global Catalogue of Microorganisms (GCM) 10K type strain sequencing project: providing services to taxonomists for standard genome sequencing and annotation.</title>
        <authorList>
            <consortium name="The Broad Institute Genomics Platform"/>
            <consortium name="The Broad Institute Genome Sequencing Center for Infectious Disease"/>
            <person name="Wu L."/>
            <person name="Ma J."/>
        </authorList>
    </citation>
    <scope>NUCLEOTIDE SEQUENCE [LARGE SCALE GENOMIC DNA]</scope>
    <source>
        <strain evidence="2">JCM 17017</strain>
    </source>
</reference>
<name>A0ABP7HDH4_9PSEU</name>
<sequence length="60" mass="6548">MARPAARRVLDSRLTKVTIGTRLPGSAMGSLFRSPWHQMWKVKAASAGIAASNRVVARTR</sequence>
<proteinExistence type="predicted"/>